<comment type="subcellular location">
    <subcellularLocation>
        <location evidence="1">Mitochondrion</location>
    </subcellularLocation>
</comment>
<evidence type="ECO:0000256" key="1">
    <source>
        <dbReference type="ARBA" id="ARBA00004173"/>
    </source>
</evidence>
<dbReference type="Proteomes" id="UP000504632">
    <property type="component" value="Chromosome 7"/>
</dbReference>
<proteinExistence type="predicted"/>
<dbReference type="PANTHER" id="PTHR21228:SF1">
    <property type="entry name" value="FAST KINASE DOMAIN-CONTAINING PROTEIN 2, MITOCHONDRIAL"/>
    <property type="match status" value="1"/>
</dbReference>
<dbReference type="GO" id="GO:0000963">
    <property type="term" value="P:mitochondrial RNA processing"/>
    <property type="evidence" value="ECO:0007669"/>
    <property type="project" value="TreeGrafter"/>
</dbReference>
<dbReference type="InterPro" id="IPR010622">
    <property type="entry name" value="FAST_Leu-rich"/>
</dbReference>
<dbReference type="PROSITE" id="PS51286">
    <property type="entry name" value="RAP"/>
    <property type="match status" value="1"/>
</dbReference>
<dbReference type="InterPro" id="IPR050870">
    <property type="entry name" value="FAST_kinase"/>
</dbReference>
<keyword evidence="5" id="KW-0808">Transferase</keyword>
<dbReference type="InterPro" id="IPR013584">
    <property type="entry name" value="RAP"/>
</dbReference>
<reference evidence="5" key="1">
    <citation type="submission" date="2025-08" db="UniProtKB">
        <authorList>
            <consortium name="RefSeq"/>
        </authorList>
    </citation>
    <scope>IDENTIFICATION</scope>
</reference>
<accession>A0A6J2VX81</accession>
<dbReference type="GeneID" id="115817392"/>
<dbReference type="GO" id="GO:0044528">
    <property type="term" value="P:regulation of mitochondrial mRNA stability"/>
    <property type="evidence" value="ECO:0007669"/>
    <property type="project" value="InterPro"/>
</dbReference>
<sequence>MNLCRSGEELLRRALLIGKSSSLRKQCGSLAQSPVNNIFAFTSLRRGRPLSGCAKTGLRYYSHGETHGQALEGLASQPVSVQDPSSTVKPTPLHTSAHTKRQLSFYDMLQECSSPTDVLDLAGEHAYSHTQISNSLIRIWVTTKKMTEDQRRCELQLMFEHPVFEELCQRAVVDAHRMRNDDLAYSLLATIKLGVSHRSRVVQTLLRVVQENLNEFDEKPLSVLAACLEDMEGSPNVEALKEGFSLILEDRIPKIQRVVPLQTMMRMVGKKAPVELKKKLEQKALSMADDFTLPNAQYMITTLATMGLNSKPLLDICSKRIADNVHSVPFNRLLMVLKAFKELHYRSVVLLSSISEYVASTFDMWSNKQVVLLLLEFENLNFSPVKMLDVFADRVIQNPGALKLKDILSVLKVYSQFNHDLKASRQDFLDSVSSVLESYLPKIPPADLLKAVFCLCTMDHFPLAPLEKLLQREVLKELLDKDGQSHRGLRQKLHTVSLCLRLDDPPLPPDFPSLPDTFSLAPPELPVNPGLVSTLKSVVGDAVMEEGVVVENVYFIDCVVRLPAQTTEANSAGREESFSSEDIHTERIAVLCAPPTSFCFGSLHPRGNLALKLRHLRALQYRPVLVPVHELQAQTEEERTNVLKRLIFPENEELKKEGLSLSNNDGLRVE</sequence>
<evidence type="ECO:0000259" key="3">
    <source>
        <dbReference type="PROSITE" id="PS51286"/>
    </source>
</evidence>
<dbReference type="RefSeq" id="XP_030636543.1">
    <property type="nucleotide sequence ID" value="XM_030780683.1"/>
</dbReference>
<keyword evidence="5" id="KW-0418">Kinase</keyword>
<dbReference type="Pfam" id="PF08373">
    <property type="entry name" value="RAP"/>
    <property type="match status" value="1"/>
</dbReference>
<keyword evidence="4" id="KW-1185">Reference proteome</keyword>
<dbReference type="SMART" id="SM00952">
    <property type="entry name" value="RAP"/>
    <property type="match status" value="1"/>
</dbReference>
<feature type="domain" description="RAP" evidence="3">
    <location>
        <begin position="588"/>
        <end position="645"/>
    </location>
</feature>
<dbReference type="GO" id="GO:0005759">
    <property type="term" value="C:mitochondrial matrix"/>
    <property type="evidence" value="ECO:0007669"/>
    <property type="project" value="TreeGrafter"/>
</dbReference>
<dbReference type="GO" id="GO:0016301">
    <property type="term" value="F:kinase activity"/>
    <property type="evidence" value="ECO:0007669"/>
    <property type="project" value="UniProtKB-KW"/>
</dbReference>
<protein>
    <submittedName>
        <fullName evidence="5">FAST kinase domain-containing protein 2, mitochondrial</fullName>
    </submittedName>
</protein>
<keyword evidence="2" id="KW-0496">Mitochondrion</keyword>
<dbReference type="InParanoid" id="A0A6J2VX81"/>
<evidence type="ECO:0000313" key="4">
    <source>
        <dbReference type="Proteomes" id="UP000504632"/>
    </source>
</evidence>
<evidence type="ECO:0000256" key="2">
    <source>
        <dbReference type="ARBA" id="ARBA00023128"/>
    </source>
</evidence>
<dbReference type="OrthoDB" id="9369505at2759"/>
<dbReference type="CTD" id="22868"/>
<dbReference type="GO" id="GO:0035770">
    <property type="term" value="C:ribonucleoprotein granule"/>
    <property type="evidence" value="ECO:0007669"/>
    <property type="project" value="TreeGrafter"/>
</dbReference>
<name>A0A6J2VX81_CHACN</name>
<dbReference type="PANTHER" id="PTHR21228">
    <property type="entry name" value="FAST LEU-RICH DOMAIN-CONTAINING"/>
    <property type="match status" value="1"/>
</dbReference>
<organism evidence="4 5">
    <name type="scientific">Chanos chanos</name>
    <name type="common">Milkfish</name>
    <name type="synonym">Mugil chanos</name>
    <dbReference type="NCBI Taxonomy" id="29144"/>
    <lineage>
        <taxon>Eukaryota</taxon>
        <taxon>Metazoa</taxon>
        <taxon>Chordata</taxon>
        <taxon>Craniata</taxon>
        <taxon>Vertebrata</taxon>
        <taxon>Euteleostomi</taxon>
        <taxon>Actinopterygii</taxon>
        <taxon>Neopterygii</taxon>
        <taxon>Teleostei</taxon>
        <taxon>Ostariophysi</taxon>
        <taxon>Gonorynchiformes</taxon>
        <taxon>Chanidae</taxon>
        <taxon>Chanos</taxon>
    </lineage>
</organism>
<gene>
    <name evidence="5" type="primary">fastkd2</name>
</gene>
<evidence type="ECO:0000313" key="5">
    <source>
        <dbReference type="RefSeq" id="XP_030636543.1"/>
    </source>
</evidence>
<dbReference type="AlphaFoldDB" id="A0A6J2VX81"/>
<dbReference type="GO" id="GO:0003723">
    <property type="term" value="F:RNA binding"/>
    <property type="evidence" value="ECO:0007669"/>
    <property type="project" value="TreeGrafter"/>
</dbReference>
<dbReference type="Pfam" id="PF06743">
    <property type="entry name" value="FAST_1"/>
    <property type="match status" value="1"/>
</dbReference>